<gene>
    <name evidence="2" type="ORF">SSLN_LOCUS11508</name>
</gene>
<protein>
    <submittedName>
        <fullName evidence="4">MARVEL domain-containing protein</fullName>
    </submittedName>
</protein>
<dbReference type="OrthoDB" id="6244800at2759"/>
<dbReference type="WBParaSite" id="SSLN_0001195201-mRNA-1">
    <property type="protein sequence ID" value="SSLN_0001195201-mRNA-1"/>
    <property type="gene ID" value="SSLN_0001195201"/>
</dbReference>
<feature type="transmembrane region" description="Helical" evidence="1">
    <location>
        <begin position="76"/>
        <end position="98"/>
    </location>
</feature>
<keyword evidence="1" id="KW-1133">Transmembrane helix</keyword>
<dbReference type="AlphaFoldDB" id="A0A183T4V9"/>
<keyword evidence="1" id="KW-0812">Transmembrane</keyword>
<dbReference type="Proteomes" id="UP000275846">
    <property type="component" value="Unassembled WGS sequence"/>
</dbReference>
<keyword evidence="1" id="KW-0472">Membrane</keyword>
<feature type="transmembrane region" description="Helical" evidence="1">
    <location>
        <begin position="41"/>
        <end position="64"/>
    </location>
</feature>
<organism evidence="4">
    <name type="scientific">Schistocephalus solidus</name>
    <name type="common">Tapeworm</name>
    <dbReference type="NCBI Taxonomy" id="70667"/>
    <lineage>
        <taxon>Eukaryota</taxon>
        <taxon>Metazoa</taxon>
        <taxon>Spiralia</taxon>
        <taxon>Lophotrochozoa</taxon>
        <taxon>Platyhelminthes</taxon>
        <taxon>Cestoda</taxon>
        <taxon>Eucestoda</taxon>
        <taxon>Diphyllobothriidea</taxon>
        <taxon>Diphyllobothriidae</taxon>
        <taxon>Schistocephalus</taxon>
    </lineage>
</organism>
<evidence type="ECO:0000313" key="4">
    <source>
        <dbReference type="WBParaSite" id="SSLN_0001195201-mRNA-1"/>
    </source>
</evidence>
<evidence type="ECO:0000313" key="2">
    <source>
        <dbReference type="EMBL" id="VDL97893.1"/>
    </source>
</evidence>
<evidence type="ECO:0000313" key="3">
    <source>
        <dbReference type="Proteomes" id="UP000275846"/>
    </source>
</evidence>
<reference evidence="4" key="1">
    <citation type="submission" date="2016-06" db="UniProtKB">
        <authorList>
            <consortium name="WormBaseParasite"/>
        </authorList>
    </citation>
    <scope>IDENTIFICATION</scope>
</reference>
<evidence type="ECO:0000256" key="1">
    <source>
        <dbReference type="SAM" id="Phobius"/>
    </source>
</evidence>
<dbReference type="EMBL" id="UYSU01036586">
    <property type="protein sequence ID" value="VDL97893.1"/>
    <property type="molecule type" value="Genomic_DNA"/>
</dbReference>
<feature type="transmembrane region" description="Helical" evidence="1">
    <location>
        <begin position="9"/>
        <end position="29"/>
    </location>
</feature>
<keyword evidence="3" id="KW-1185">Reference proteome</keyword>
<sequence>MDIRRASSGFLGAAIALLIIGVATDSWMGAGLFRTRDNTRLAVGALLVVGIALLLIAFILSIVSQCQNPVPAGLHLTYFIMLYLSVTLLLIGILVFTGFHGKNWSYFVATIGCTLALQVAILAAVFSRCRTSTTIRQERVIRTQS</sequence>
<feature type="transmembrane region" description="Helical" evidence="1">
    <location>
        <begin position="104"/>
        <end position="126"/>
    </location>
</feature>
<proteinExistence type="predicted"/>
<reference evidence="2 3" key="2">
    <citation type="submission" date="2018-11" db="EMBL/GenBank/DDBJ databases">
        <authorList>
            <consortium name="Pathogen Informatics"/>
        </authorList>
    </citation>
    <scope>NUCLEOTIDE SEQUENCE [LARGE SCALE GENOMIC DNA]</scope>
    <source>
        <strain evidence="2 3">NST_G2</strain>
    </source>
</reference>
<name>A0A183T4V9_SCHSO</name>
<accession>A0A183T4V9</accession>